<dbReference type="Gene3D" id="1.10.472.30">
    <property type="entry name" value="Transcription elongation factor S-II, central domain"/>
    <property type="match status" value="1"/>
</dbReference>
<dbReference type="PANTHER" id="PTHR11477:SF13">
    <property type="entry name" value="DEATH-INDUCER OBLITERATOR 1"/>
    <property type="match status" value="1"/>
</dbReference>
<feature type="region of interest" description="Disordered" evidence="1">
    <location>
        <begin position="536"/>
        <end position="562"/>
    </location>
</feature>
<proteinExistence type="predicted"/>
<dbReference type="GO" id="GO:0006351">
    <property type="term" value="P:DNA-templated transcription"/>
    <property type="evidence" value="ECO:0007669"/>
    <property type="project" value="InterPro"/>
</dbReference>
<dbReference type="GO" id="GO:0005634">
    <property type="term" value="C:nucleus"/>
    <property type="evidence" value="ECO:0007669"/>
    <property type="project" value="TreeGrafter"/>
</dbReference>
<dbReference type="PROSITE" id="PS51321">
    <property type="entry name" value="TFIIS_CENTRAL"/>
    <property type="match status" value="1"/>
</dbReference>
<dbReference type="RefSeq" id="XP_034269228.1">
    <property type="nucleotide sequence ID" value="XM_034413337.2"/>
</dbReference>
<keyword evidence="3" id="KW-1185">Reference proteome</keyword>
<evidence type="ECO:0000313" key="4">
    <source>
        <dbReference type="RefSeq" id="XP_034269228.1"/>
    </source>
</evidence>
<dbReference type="CTD" id="90853"/>
<evidence type="ECO:0000256" key="1">
    <source>
        <dbReference type="SAM" id="MobiDB-lite"/>
    </source>
</evidence>
<dbReference type="InterPro" id="IPR036575">
    <property type="entry name" value="TFIIS_cen_dom_sf"/>
</dbReference>
<sequence>MESTTYHSKKAGAKKENSRKQIGLTSEILSTSCRSRNKSLKQNTIIKASFVLLKNINCGRKKKHDYCLTAPRGKQLAPKTQHKKFPAFRKLQVVLYDILDKNCVPILEKPFQISNVGALLEKEKKDTKEKGTTEVDNSTEAEGFSGDLDPGQTNSDCDIRKSGNGARSSKFLALSDQSLFATLSFIEPNHGNAVRDPCHTQTDEERKRSFQKASVLIFDAENLNTKCLEPIEKCMESGSDVVKETEKESAYYKTEDGQDVEIMLSRGSSETTITDVTQPYSLHSVSISDKGVLQRKEMIPAFSKDTFSKTSISRMILTDKKSHEGGRCQVSELLSSFSEINLKLDLQTLTSNKSEIKLPIKEMMGLSLSTLTDKICEDQVTPEEEESNSRDSSKNRERFWLLLKNNEIRYDEAPVCVADEKMAGYLICGDDGLSDHGAECLLSDGNLANQTCPDDNDGAFIHTEIKEATMPVEDKEVCFFNDEEENMDCPPAEENISMGEEESFPLCQSRSVKMVLYELFGSLVKLLGSPSVNQKKSRLGRLTELEDSSNAEKREGNDTRLSSKRKKEDRLCLATECLDCRTKGKITPKKTPKPIPRSWLSQEQSRIKVMEALTETLQKRLNDSVDIDVQKNIASKIAKKVETEIFKHFGRVDRLYKNKYRSLLFNLKSTDNQLFHKLVLGKITPRRLVQMNSLEMASKELAEWRAKKNKHELEMIEKVEREVPRHCSEKFTHKGIVEIYRQADIDVASEEIIESSLLEVPSLVGSNQIRELAAENERMFEPATYKFTFKQDTNPSQILHQNITCSEIDKRPQNEGRSAFASTANRNRPGAKQSSYSVIWNGLIQMFSVKQFVAKAYPVSGFGPHLCQALPTVLQSKGSILPKEVWVYVDSIWPTKREEMGVIRFRPSLSRDFNSYHTLYTYLNNRQRYGIVESSQMEIFLVPLPAYQLVPSQFHPIGGPGLDQCHPALLLGLILPKRTRLDILKTSHDLPPKAKRKRVTSKVSPENSCFTVPSHLQVAVGQEQTPQPLCTEGLSSGEGLSSLPKQEELTVDSLLGLIEQLKRDILCRAPSSSCHQDARDEVNQTSLGDTFHSTADSASTGEQLGNSTLEILGAQPYQSGEEIQFCIDPHPSNFCSMLEPLLPSGVLHPDQHGTHMALPYGAQGINTFENPLSPTVLCAEAVTPVEECQAQLSPQIPYSNTIGEHSPSVQETLCLIQYVTQMQSSIQNLEAQPFSLLTQEMIPALSQIPTGIESFPVQQDGGYYIGPT</sequence>
<dbReference type="InterPro" id="IPR003618">
    <property type="entry name" value="TFIIS_cen_dom"/>
</dbReference>
<dbReference type="OMA" id="GQTNSDC"/>
<gene>
    <name evidence="4" type="primary">SPOCD1</name>
</gene>
<dbReference type="InParanoid" id="A0A6P9BEE2"/>
<dbReference type="SMART" id="SM00510">
    <property type="entry name" value="TFS2M"/>
    <property type="match status" value="1"/>
</dbReference>
<feature type="region of interest" description="Disordered" evidence="1">
    <location>
        <begin position="124"/>
        <end position="160"/>
    </location>
</feature>
<evidence type="ECO:0000313" key="3">
    <source>
        <dbReference type="Proteomes" id="UP001652622"/>
    </source>
</evidence>
<reference evidence="4" key="1">
    <citation type="submission" date="2025-08" db="UniProtKB">
        <authorList>
            <consortium name="RefSeq"/>
        </authorList>
    </citation>
    <scope>IDENTIFICATION</scope>
    <source>
        <tissue evidence="4">Blood</tissue>
    </source>
</reference>
<dbReference type="InterPro" id="IPR012921">
    <property type="entry name" value="SPOC_C"/>
</dbReference>
<dbReference type="SUPFAM" id="SSF46942">
    <property type="entry name" value="Elongation factor TFIIS domain 2"/>
    <property type="match status" value="1"/>
</dbReference>
<dbReference type="KEGG" id="pgut:117663296"/>
<name>A0A6P9BEE2_PANGU</name>
<dbReference type="Pfam" id="PF07500">
    <property type="entry name" value="TFIIS_M"/>
    <property type="match status" value="1"/>
</dbReference>
<dbReference type="GeneID" id="117663296"/>
<accession>A0A6P9BEE2</accession>
<dbReference type="Proteomes" id="UP001652622">
    <property type="component" value="Unplaced"/>
</dbReference>
<feature type="compositionally biased region" description="Basic and acidic residues" evidence="1">
    <location>
        <begin position="124"/>
        <end position="133"/>
    </location>
</feature>
<organism evidence="3 4">
    <name type="scientific">Pantherophis guttatus</name>
    <name type="common">Corn snake</name>
    <name type="synonym">Elaphe guttata</name>
    <dbReference type="NCBI Taxonomy" id="94885"/>
    <lineage>
        <taxon>Eukaryota</taxon>
        <taxon>Metazoa</taxon>
        <taxon>Chordata</taxon>
        <taxon>Craniata</taxon>
        <taxon>Vertebrata</taxon>
        <taxon>Euteleostomi</taxon>
        <taxon>Lepidosauria</taxon>
        <taxon>Squamata</taxon>
        <taxon>Bifurcata</taxon>
        <taxon>Unidentata</taxon>
        <taxon>Episquamata</taxon>
        <taxon>Toxicofera</taxon>
        <taxon>Serpentes</taxon>
        <taxon>Colubroidea</taxon>
        <taxon>Colubridae</taxon>
        <taxon>Colubrinae</taxon>
        <taxon>Pantherophis</taxon>
    </lineage>
</organism>
<dbReference type="AlphaFoldDB" id="A0A6P9BEE2"/>
<feature type="domain" description="TFIIS central" evidence="2">
    <location>
        <begin position="605"/>
        <end position="724"/>
    </location>
</feature>
<protein>
    <submittedName>
        <fullName evidence="4">SPOC domain-containing protein 1 isoform X1</fullName>
    </submittedName>
</protein>
<evidence type="ECO:0000259" key="2">
    <source>
        <dbReference type="PROSITE" id="PS51321"/>
    </source>
</evidence>
<dbReference type="PANTHER" id="PTHR11477">
    <property type="entry name" value="TRANSCRIPTION FACTOR S-II ZINC FINGER DOMAIN-CONTAINING PROTEIN"/>
    <property type="match status" value="1"/>
</dbReference>
<dbReference type="Pfam" id="PF07744">
    <property type="entry name" value="SPOC"/>
    <property type="match status" value="1"/>
</dbReference>